<evidence type="ECO:0000256" key="1">
    <source>
        <dbReference type="ARBA" id="ARBA00004463"/>
    </source>
</evidence>
<accession>A0A8T1NXN5</accession>
<comment type="caution">
    <text evidence="6">The sequence shown here is derived from an EMBL/GenBank/DDBJ whole genome shotgun (WGS) entry which is preliminary data.</text>
</comment>
<keyword evidence="2" id="KW-0963">Cytoplasm</keyword>
<protein>
    <recommendedName>
        <fullName evidence="5">CS domain-containing protein</fullName>
    </recommendedName>
</protein>
<dbReference type="Proteomes" id="UP000811609">
    <property type="component" value="Chromosome 11"/>
</dbReference>
<comment type="subcellular location">
    <subcellularLocation>
        <location evidence="1">Cytoplasmic granule</location>
    </subcellularLocation>
</comment>
<dbReference type="Pfam" id="PF04969">
    <property type="entry name" value="CS"/>
    <property type="match status" value="1"/>
</dbReference>
<dbReference type="PROSITE" id="PS51203">
    <property type="entry name" value="CS"/>
    <property type="match status" value="1"/>
</dbReference>
<feature type="compositionally biased region" description="Basic and acidic residues" evidence="4">
    <location>
        <begin position="92"/>
        <end position="108"/>
    </location>
</feature>
<dbReference type="GO" id="GO:0051082">
    <property type="term" value="F:unfolded protein binding"/>
    <property type="evidence" value="ECO:0007669"/>
    <property type="project" value="TreeGrafter"/>
</dbReference>
<feature type="domain" description="CS" evidence="5">
    <location>
        <begin position="116"/>
        <end position="205"/>
    </location>
</feature>
<dbReference type="CDD" id="cd06467">
    <property type="entry name" value="p23_NUDC_like"/>
    <property type="match status" value="1"/>
</dbReference>
<gene>
    <name evidence="6" type="ORF">CIPAW_11G102400</name>
</gene>
<evidence type="ECO:0000259" key="5">
    <source>
        <dbReference type="PROSITE" id="PS51203"/>
    </source>
</evidence>
<comment type="function">
    <text evidence="3">Small heat shock protein required for the establishment of auxin gradients and for patterning of the apical domain of the embryo. Involved in the specification of the cotyledon primordia. Also required for normal inflorescence and floral meristem function, normal developmental patterning and thermotolerance. Acts as a molecular chaperone.</text>
</comment>
<dbReference type="GO" id="GO:0006457">
    <property type="term" value="P:protein folding"/>
    <property type="evidence" value="ECO:0007669"/>
    <property type="project" value="TreeGrafter"/>
</dbReference>
<evidence type="ECO:0000256" key="3">
    <source>
        <dbReference type="ARBA" id="ARBA00053226"/>
    </source>
</evidence>
<dbReference type="PANTHER" id="PTHR12356:SF22">
    <property type="entry name" value="PROTEIN BOBBER 2-LIKE"/>
    <property type="match status" value="1"/>
</dbReference>
<keyword evidence="7" id="KW-1185">Reference proteome</keyword>
<dbReference type="FunFam" id="2.60.40.790:FF:000001">
    <property type="entry name" value="Nuclear migration protein nudC"/>
    <property type="match status" value="1"/>
</dbReference>
<dbReference type="PANTHER" id="PTHR12356">
    <property type="entry name" value="NUCLEAR MOVEMENT PROTEIN NUDC"/>
    <property type="match status" value="1"/>
</dbReference>
<proteinExistence type="predicted"/>
<dbReference type="InterPro" id="IPR037898">
    <property type="entry name" value="NudC_fam"/>
</dbReference>
<reference evidence="6" key="1">
    <citation type="submission" date="2020-12" db="EMBL/GenBank/DDBJ databases">
        <title>WGS assembly of Carya illinoinensis cv. Pawnee.</title>
        <authorList>
            <person name="Platts A."/>
            <person name="Shu S."/>
            <person name="Wright S."/>
            <person name="Barry K."/>
            <person name="Edger P."/>
            <person name="Pires J.C."/>
            <person name="Schmutz J."/>
        </authorList>
    </citation>
    <scope>NUCLEOTIDE SEQUENCE</scope>
    <source>
        <tissue evidence="6">Leaf</tissue>
    </source>
</reference>
<evidence type="ECO:0000256" key="2">
    <source>
        <dbReference type="ARBA" id="ARBA00022490"/>
    </source>
</evidence>
<feature type="region of interest" description="Disordered" evidence="4">
    <location>
        <begin position="1"/>
        <end position="25"/>
    </location>
</feature>
<dbReference type="AlphaFoldDB" id="A0A8T1NXN5"/>
<dbReference type="GO" id="GO:0006950">
    <property type="term" value="P:response to stress"/>
    <property type="evidence" value="ECO:0007669"/>
    <property type="project" value="UniProtKB-ARBA"/>
</dbReference>
<dbReference type="GO" id="GO:0005737">
    <property type="term" value="C:cytoplasm"/>
    <property type="evidence" value="ECO:0007669"/>
    <property type="project" value="TreeGrafter"/>
</dbReference>
<dbReference type="EMBL" id="CM031819">
    <property type="protein sequence ID" value="KAG6636309.1"/>
    <property type="molecule type" value="Genomic_DNA"/>
</dbReference>
<name>A0A8T1NXN5_CARIL</name>
<evidence type="ECO:0000313" key="7">
    <source>
        <dbReference type="Proteomes" id="UP000811609"/>
    </source>
</evidence>
<evidence type="ECO:0000256" key="4">
    <source>
        <dbReference type="SAM" id="MobiDB-lite"/>
    </source>
</evidence>
<evidence type="ECO:0000313" key="6">
    <source>
        <dbReference type="EMBL" id="KAG6636309.1"/>
    </source>
</evidence>
<organism evidence="6 7">
    <name type="scientific">Carya illinoinensis</name>
    <name type="common">Pecan</name>
    <dbReference type="NCBI Taxonomy" id="32201"/>
    <lineage>
        <taxon>Eukaryota</taxon>
        <taxon>Viridiplantae</taxon>
        <taxon>Streptophyta</taxon>
        <taxon>Embryophyta</taxon>
        <taxon>Tracheophyta</taxon>
        <taxon>Spermatophyta</taxon>
        <taxon>Magnoliopsida</taxon>
        <taxon>eudicotyledons</taxon>
        <taxon>Gunneridae</taxon>
        <taxon>Pentapetalae</taxon>
        <taxon>rosids</taxon>
        <taxon>fabids</taxon>
        <taxon>Fagales</taxon>
        <taxon>Juglandaceae</taxon>
        <taxon>Carya</taxon>
    </lineage>
</organism>
<sequence>MAIPLDYQEDQPHDQHHSSNSFSFNAVLNPSNPLGFLKSAFNFVSQKSDLFKNDSAEKEIMSSVRSIKEKMKAQEADQKKRLKLAKASAKMATEKEQAQKEKEKEKKLVPNNGNGLDMENYSWGQSLQDVTINVPVAHGTKSSLVLCEIKNNSLKIGLKGQPPIIDGELYKPVKADDCFWSLEDQKSISVLMSKRDQIDWWKSLLKSGPEIDTQKVEPEPSKLSELDSESRSAIEKMMFDQRQKQMGRPSSDEIQKQELLKQFMAQNPNMNFSGTKFR</sequence>
<dbReference type="InterPro" id="IPR007052">
    <property type="entry name" value="CS_dom"/>
</dbReference>
<feature type="region of interest" description="Disordered" evidence="4">
    <location>
        <begin position="85"/>
        <end position="115"/>
    </location>
</feature>